<evidence type="ECO:0000313" key="2">
    <source>
        <dbReference type="Proteomes" id="UP000813444"/>
    </source>
</evidence>
<dbReference type="EMBL" id="JAGPNK010000013">
    <property type="protein sequence ID" value="KAH7309862.1"/>
    <property type="molecule type" value="Genomic_DNA"/>
</dbReference>
<protein>
    <submittedName>
        <fullName evidence="1">Uncharacterized protein</fullName>
    </submittedName>
</protein>
<dbReference type="OrthoDB" id="5304511at2759"/>
<evidence type="ECO:0000313" key="1">
    <source>
        <dbReference type="EMBL" id="KAH7309862.1"/>
    </source>
</evidence>
<proteinExistence type="predicted"/>
<organism evidence="1 2">
    <name type="scientific">Stachybotrys elegans</name>
    <dbReference type="NCBI Taxonomy" id="80388"/>
    <lineage>
        <taxon>Eukaryota</taxon>
        <taxon>Fungi</taxon>
        <taxon>Dikarya</taxon>
        <taxon>Ascomycota</taxon>
        <taxon>Pezizomycotina</taxon>
        <taxon>Sordariomycetes</taxon>
        <taxon>Hypocreomycetidae</taxon>
        <taxon>Hypocreales</taxon>
        <taxon>Stachybotryaceae</taxon>
        <taxon>Stachybotrys</taxon>
    </lineage>
</organism>
<reference evidence="1" key="1">
    <citation type="journal article" date="2021" name="Nat. Commun.">
        <title>Genetic determinants of endophytism in the Arabidopsis root mycobiome.</title>
        <authorList>
            <person name="Mesny F."/>
            <person name="Miyauchi S."/>
            <person name="Thiergart T."/>
            <person name="Pickel B."/>
            <person name="Atanasova L."/>
            <person name="Karlsson M."/>
            <person name="Huettel B."/>
            <person name="Barry K.W."/>
            <person name="Haridas S."/>
            <person name="Chen C."/>
            <person name="Bauer D."/>
            <person name="Andreopoulos W."/>
            <person name="Pangilinan J."/>
            <person name="LaButti K."/>
            <person name="Riley R."/>
            <person name="Lipzen A."/>
            <person name="Clum A."/>
            <person name="Drula E."/>
            <person name="Henrissat B."/>
            <person name="Kohler A."/>
            <person name="Grigoriev I.V."/>
            <person name="Martin F.M."/>
            <person name="Hacquard S."/>
        </authorList>
    </citation>
    <scope>NUCLEOTIDE SEQUENCE</scope>
    <source>
        <strain evidence="1">MPI-CAGE-CH-0235</strain>
    </source>
</reference>
<dbReference type="AlphaFoldDB" id="A0A8K0SJS5"/>
<comment type="caution">
    <text evidence="1">The sequence shown here is derived from an EMBL/GenBank/DDBJ whole genome shotgun (WGS) entry which is preliminary data.</text>
</comment>
<accession>A0A8K0SJS5</accession>
<name>A0A8K0SJS5_9HYPO</name>
<dbReference type="Proteomes" id="UP000813444">
    <property type="component" value="Unassembled WGS sequence"/>
</dbReference>
<gene>
    <name evidence="1" type="ORF">B0I35DRAFT_440737</name>
</gene>
<keyword evidence="2" id="KW-1185">Reference proteome</keyword>
<sequence length="393" mass="45559">MDARDAESLPPLERVPEDVRVAIMSGFDSVQGLGSLIKSSPVFYRTFLSFKSYILVRVVCNILGPVAMDARVLAQTSRFSDEDHDKQTKAGVQKYYESLQKRGASWGSGLRTETVMQLAKWTRIVEYFVDLYILFHLDYFRHNLDQRHAPSTLVERQRIAQALIRYQVLCYMHGERLWKFRSCEFYTQVSGLFESWEMEQVSQMNYFIGALHNSIETFEEIWRNPLHGRYYPKDRALNLTDLGAFHDKLHEISEGVGGGLPKRLSIRYMTHNTEITTYFGTIFLTTGRHAHPGISCPCVNTSTSPSNLEPESPTSPPWAWHDAIHTEKGCGWGQDLIRVPVEQRGNPDSVNEVFRKWRWLGFMFWDKQRSQKLLEAEMCKPFPSGWLRDHIKH</sequence>